<feature type="transmembrane region" description="Helical" evidence="2">
    <location>
        <begin position="223"/>
        <end position="245"/>
    </location>
</feature>
<accession>A0A2S9PV28</accession>
<protein>
    <submittedName>
        <fullName evidence="4">DUF4142 domain-containing protein</fullName>
    </submittedName>
</protein>
<dbReference type="PANTHER" id="PTHR38593">
    <property type="entry name" value="BLR2558 PROTEIN"/>
    <property type="match status" value="1"/>
</dbReference>
<sequence length="253" mass="25342">MAAGPASAGAPSARAADGSGAILDTAFLRASHQGHLTEIAAGEDARKQASSACVRDIGAALVRDHTRMDADTRALADRLGVDLPAAPSAEQQEMLAGLMGRHGGAGYDAHWLTALTGAHEKTLTRIDAQLARGKDAQVTAAAKAVRPVVASHLDMVRGGKCRHSEGNGSGQEPGGTPESAPPRKPGQSHDSGGSHSSGDSAAPKAIHAGNGGQAATLAAGVPVAVAVPVLAVGGILVAAGAFWAASRLRRHDR</sequence>
<dbReference type="InterPro" id="IPR012347">
    <property type="entry name" value="Ferritin-like"/>
</dbReference>
<reference evidence="4 5" key="1">
    <citation type="submission" date="2018-03" db="EMBL/GenBank/DDBJ databases">
        <title>Novel Streptomyces sp. from soil.</title>
        <authorList>
            <person name="Tan G.Y.A."/>
            <person name="Lee Z.Y."/>
        </authorList>
    </citation>
    <scope>NUCLEOTIDE SEQUENCE [LARGE SCALE GENOMIC DNA]</scope>
    <source>
        <strain evidence="4 5">ST5x</strain>
    </source>
</reference>
<name>A0A2S9PV28_9ACTN</name>
<evidence type="ECO:0000256" key="1">
    <source>
        <dbReference type="SAM" id="MobiDB-lite"/>
    </source>
</evidence>
<dbReference type="Gene3D" id="1.20.1260.10">
    <property type="match status" value="1"/>
</dbReference>
<feature type="domain" description="DUF4142" evidence="3">
    <location>
        <begin position="24"/>
        <end position="157"/>
    </location>
</feature>
<keyword evidence="2" id="KW-0812">Transmembrane</keyword>
<organism evidence="4 5">
    <name type="scientific">Streptomyces solincola</name>
    <dbReference type="NCBI Taxonomy" id="2100817"/>
    <lineage>
        <taxon>Bacteria</taxon>
        <taxon>Bacillati</taxon>
        <taxon>Actinomycetota</taxon>
        <taxon>Actinomycetes</taxon>
        <taxon>Kitasatosporales</taxon>
        <taxon>Streptomycetaceae</taxon>
        <taxon>Streptomyces</taxon>
    </lineage>
</organism>
<evidence type="ECO:0000313" key="5">
    <source>
        <dbReference type="Proteomes" id="UP000239322"/>
    </source>
</evidence>
<dbReference type="Proteomes" id="UP000239322">
    <property type="component" value="Unassembled WGS sequence"/>
</dbReference>
<feature type="region of interest" description="Disordered" evidence="1">
    <location>
        <begin position="156"/>
        <end position="207"/>
    </location>
</feature>
<dbReference type="PANTHER" id="PTHR38593:SF1">
    <property type="entry name" value="BLR2558 PROTEIN"/>
    <property type="match status" value="1"/>
</dbReference>
<keyword evidence="5" id="KW-1185">Reference proteome</keyword>
<evidence type="ECO:0000313" key="4">
    <source>
        <dbReference type="EMBL" id="PRH78280.1"/>
    </source>
</evidence>
<gene>
    <name evidence="4" type="ORF">C6N75_15775</name>
</gene>
<dbReference type="InterPro" id="IPR025419">
    <property type="entry name" value="DUF4142"/>
</dbReference>
<dbReference type="OrthoDB" id="4567117at2"/>
<dbReference type="Pfam" id="PF13628">
    <property type="entry name" value="DUF4142"/>
    <property type="match status" value="1"/>
</dbReference>
<evidence type="ECO:0000259" key="3">
    <source>
        <dbReference type="Pfam" id="PF13628"/>
    </source>
</evidence>
<keyword evidence="2" id="KW-1133">Transmembrane helix</keyword>
<proteinExistence type="predicted"/>
<evidence type="ECO:0000256" key="2">
    <source>
        <dbReference type="SAM" id="Phobius"/>
    </source>
</evidence>
<dbReference type="EMBL" id="PVLV01000222">
    <property type="protein sequence ID" value="PRH78280.1"/>
    <property type="molecule type" value="Genomic_DNA"/>
</dbReference>
<comment type="caution">
    <text evidence="4">The sequence shown here is derived from an EMBL/GenBank/DDBJ whole genome shotgun (WGS) entry which is preliminary data.</text>
</comment>
<feature type="compositionally biased region" description="Basic and acidic residues" evidence="1">
    <location>
        <begin position="156"/>
        <end position="165"/>
    </location>
</feature>
<dbReference type="AlphaFoldDB" id="A0A2S9PV28"/>
<feature type="compositionally biased region" description="Low complexity" evidence="1">
    <location>
        <begin position="188"/>
        <end position="200"/>
    </location>
</feature>
<keyword evidence="2" id="KW-0472">Membrane</keyword>